<keyword evidence="1" id="KW-0808">Transferase</keyword>
<keyword evidence="2" id="KW-0012">Acyltransferase</keyword>
<organism evidence="3 4">
    <name type="scientific">Vigna mungo</name>
    <name type="common">Black gram</name>
    <name type="synonym">Phaseolus mungo</name>
    <dbReference type="NCBI Taxonomy" id="3915"/>
    <lineage>
        <taxon>Eukaryota</taxon>
        <taxon>Viridiplantae</taxon>
        <taxon>Streptophyta</taxon>
        <taxon>Embryophyta</taxon>
        <taxon>Tracheophyta</taxon>
        <taxon>Spermatophyta</taxon>
        <taxon>Magnoliopsida</taxon>
        <taxon>eudicotyledons</taxon>
        <taxon>Gunneridae</taxon>
        <taxon>Pentapetalae</taxon>
        <taxon>rosids</taxon>
        <taxon>fabids</taxon>
        <taxon>Fabales</taxon>
        <taxon>Fabaceae</taxon>
        <taxon>Papilionoideae</taxon>
        <taxon>50 kb inversion clade</taxon>
        <taxon>NPAAA clade</taxon>
        <taxon>indigoferoid/millettioid clade</taxon>
        <taxon>Phaseoleae</taxon>
        <taxon>Vigna</taxon>
    </lineage>
</organism>
<gene>
    <name evidence="3" type="ORF">V8G54_012849</name>
</gene>
<dbReference type="GO" id="GO:0016747">
    <property type="term" value="F:acyltransferase activity, transferring groups other than amino-acyl groups"/>
    <property type="evidence" value="ECO:0007669"/>
    <property type="project" value="UniProtKB-ARBA"/>
</dbReference>
<evidence type="ECO:0000313" key="3">
    <source>
        <dbReference type="EMBL" id="WVZ15283.1"/>
    </source>
</evidence>
<accession>A0AAQ3NTN8</accession>
<evidence type="ECO:0000256" key="2">
    <source>
        <dbReference type="ARBA" id="ARBA00023315"/>
    </source>
</evidence>
<protein>
    <submittedName>
        <fullName evidence="3">Uncharacterized protein</fullName>
    </submittedName>
</protein>
<keyword evidence="4" id="KW-1185">Reference proteome</keyword>
<proteinExistence type="predicted"/>
<name>A0AAQ3NTN8_VIGMU</name>
<dbReference type="AlphaFoldDB" id="A0AAQ3NTN8"/>
<sequence length="169" mass="19074">MFIKAWAYICFNLQNPTTPTLTPSLPHHLSPIFDRSLIRDPFGLAELYANQWMNHNGSNNQSLKVWESLTAAPSDELKGLFELTPSQIQKLKQYGNSKVKVVVHLSIFSVTCAYVLACWVKANQVKEENVDGGKGQNKYNNLAKSYNAAEIQSPFLRESARSTKQIEQK</sequence>
<reference evidence="3 4" key="1">
    <citation type="journal article" date="2023" name="Life. Sci Alliance">
        <title>Evolutionary insights into 3D genome organization and epigenetic landscape of Vigna mungo.</title>
        <authorList>
            <person name="Junaid A."/>
            <person name="Singh B."/>
            <person name="Bhatia S."/>
        </authorList>
    </citation>
    <scope>NUCLEOTIDE SEQUENCE [LARGE SCALE GENOMIC DNA]</scope>
    <source>
        <strain evidence="3">Urdbean</strain>
    </source>
</reference>
<dbReference type="PANTHER" id="PTHR31625">
    <property type="match status" value="1"/>
</dbReference>
<dbReference type="Gene3D" id="3.30.559.10">
    <property type="entry name" value="Chloramphenicol acetyltransferase-like domain"/>
    <property type="match status" value="1"/>
</dbReference>
<evidence type="ECO:0000256" key="1">
    <source>
        <dbReference type="ARBA" id="ARBA00022679"/>
    </source>
</evidence>
<evidence type="ECO:0000313" key="4">
    <source>
        <dbReference type="Proteomes" id="UP001374535"/>
    </source>
</evidence>
<dbReference type="EMBL" id="CP144697">
    <property type="protein sequence ID" value="WVZ15283.1"/>
    <property type="molecule type" value="Genomic_DNA"/>
</dbReference>
<dbReference type="InterPro" id="IPR051504">
    <property type="entry name" value="Plant_metabolite_acyltrans"/>
</dbReference>
<dbReference type="Proteomes" id="UP001374535">
    <property type="component" value="Chromosome 4"/>
</dbReference>
<dbReference type="InterPro" id="IPR023213">
    <property type="entry name" value="CAT-like_dom_sf"/>
</dbReference>